<name>A0AAV7YQ49_9EUKA</name>
<evidence type="ECO:0000256" key="1">
    <source>
        <dbReference type="SAM" id="MobiDB-lite"/>
    </source>
</evidence>
<dbReference type="EMBL" id="JANTQA010000057">
    <property type="protein sequence ID" value="KAJ3429564.1"/>
    <property type="molecule type" value="Genomic_DNA"/>
</dbReference>
<sequence>MIGWAPTLDETVEIANELIASWLQVDYRKTNICGHNTPIKKKAFRAQEPSGKLMSAVFTISARGNLLKTLLLMPNKTIEKKVFEENDLYNFAYATSPKEKRKRKAQQESSNKHIPPHKLFQKLFSDMNNPFQHAPFNINEIDNIEHVSENSSIENINNRLLNLEITHSSVETDLLENNMNESEENNLLLNGLQNNINFTNTSNRQTIQPELIHPTINQTNIHEAILYPSNYLNNNSELIKYHNNNNLNAANNVLTDYYQPRDPELRDIVFVQEQRQTQVRNNKENINTNIRGRGGRGRRGRQSRGRGRGRERSTYSRYTNKGGSREGRRDRNREREQSRERSRESSRSRDGGRHKERSRHKEKSGGRDRGHRSKKRSGKDNRSRMGNTRRDSNYFDPYPNSFFQRSTPKENRLRKISERTNNNLRAYVNNDNEFDN</sequence>
<proteinExistence type="predicted"/>
<evidence type="ECO:0000313" key="3">
    <source>
        <dbReference type="Proteomes" id="UP001146793"/>
    </source>
</evidence>
<feature type="compositionally biased region" description="Basic residues" evidence="1">
    <location>
        <begin position="293"/>
        <end position="307"/>
    </location>
</feature>
<gene>
    <name evidence="2" type="ORF">M0812_24920</name>
</gene>
<feature type="compositionally biased region" description="Basic and acidic residues" evidence="1">
    <location>
        <begin position="378"/>
        <end position="393"/>
    </location>
</feature>
<evidence type="ECO:0000313" key="2">
    <source>
        <dbReference type="EMBL" id="KAJ3429564.1"/>
    </source>
</evidence>
<feature type="compositionally biased region" description="Basic and acidic residues" evidence="1">
    <location>
        <begin position="323"/>
        <end position="353"/>
    </location>
</feature>
<dbReference type="AlphaFoldDB" id="A0AAV7YQ49"/>
<organism evidence="2 3">
    <name type="scientific">Anaeramoeba flamelloides</name>
    <dbReference type="NCBI Taxonomy" id="1746091"/>
    <lineage>
        <taxon>Eukaryota</taxon>
        <taxon>Metamonada</taxon>
        <taxon>Anaeramoebidae</taxon>
        <taxon>Anaeramoeba</taxon>
    </lineage>
</organism>
<protein>
    <submittedName>
        <fullName evidence="2">RNA-binding protein</fullName>
    </submittedName>
</protein>
<dbReference type="Proteomes" id="UP001146793">
    <property type="component" value="Unassembled WGS sequence"/>
</dbReference>
<accession>A0AAV7YQ49</accession>
<feature type="compositionally biased region" description="Polar residues" evidence="1">
    <location>
        <begin position="279"/>
        <end position="290"/>
    </location>
</feature>
<feature type="compositionally biased region" description="Basic and acidic residues" evidence="1">
    <location>
        <begin position="407"/>
        <end position="418"/>
    </location>
</feature>
<reference evidence="2" key="1">
    <citation type="submission" date="2022-08" db="EMBL/GenBank/DDBJ databases">
        <title>Novel sulphate-reducing endosymbionts in the free-living metamonad Anaeramoeba.</title>
        <authorList>
            <person name="Jerlstrom-Hultqvist J."/>
            <person name="Cepicka I."/>
            <person name="Gallot-Lavallee L."/>
            <person name="Salas-Leiva D."/>
            <person name="Curtis B.A."/>
            <person name="Zahonova K."/>
            <person name="Pipaliya S."/>
            <person name="Dacks J."/>
            <person name="Roger A.J."/>
        </authorList>
    </citation>
    <scope>NUCLEOTIDE SEQUENCE</scope>
    <source>
        <strain evidence="2">Busselton2</strain>
    </source>
</reference>
<feature type="region of interest" description="Disordered" evidence="1">
    <location>
        <begin position="279"/>
        <end position="418"/>
    </location>
</feature>
<comment type="caution">
    <text evidence="2">The sequence shown here is derived from an EMBL/GenBank/DDBJ whole genome shotgun (WGS) entry which is preliminary data.</text>
</comment>